<sequence length="104" mass="11132">MNTLVKSVVAVAFVLMLSARTAYGIECYSCVAGDTKCKDEFNADAVARGCSTTYKGFDGCVENKDEKQALCFCKNDKCNNASGLTVTMATIASALLLSHLLKKM</sequence>
<keyword evidence="2" id="KW-0812">Transmembrane</keyword>
<dbReference type="InterPro" id="IPR050975">
    <property type="entry name" value="Sleep_regulator"/>
</dbReference>
<keyword evidence="2" id="KW-0472">Membrane</keyword>
<dbReference type="PANTHER" id="PTHR33562:SF28">
    <property type="entry name" value="PROTEIN QUIVER"/>
    <property type="match status" value="1"/>
</dbReference>
<name>A0ABY7F1C1_MYAAR</name>
<evidence type="ECO:0000313" key="4">
    <source>
        <dbReference type="EMBL" id="WAR15377.1"/>
    </source>
</evidence>
<evidence type="ECO:0000256" key="3">
    <source>
        <dbReference type="SAM" id="SignalP"/>
    </source>
</evidence>
<keyword evidence="1 3" id="KW-0732">Signal</keyword>
<organism evidence="4 5">
    <name type="scientific">Mya arenaria</name>
    <name type="common">Soft-shell clam</name>
    <dbReference type="NCBI Taxonomy" id="6604"/>
    <lineage>
        <taxon>Eukaryota</taxon>
        <taxon>Metazoa</taxon>
        <taxon>Spiralia</taxon>
        <taxon>Lophotrochozoa</taxon>
        <taxon>Mollusca</taxon>
        <taxon>Bivalvia</taxon>
        <taxon>Autobranchia</taxon>
        <taxon>Heteroconchia</taxon>
        <taxon>Euheterodonta</taxon>
        <taxon>Imparidentia</taxon>
        <taxon>Neoheterodontei</taxon>
        <taxon>Myida</taxon>
        <taxon>Myoidea</taxon>
        <taxon>Myidae</taxon>
        <taxon>Mya</taxon>
    </lineage>
</organism>
<evidence type="ECO:0000256" key="2">
    <source>
        <dbReference type="SAM" id="Phobius"/>
    </source>
</evidence>
<feature type="chain" id="PRO_5045858549" evidence="3">
    <location>
        <begin position="25"/>
        <end position="104"/>
    </location>
</feature>
<dbReference type="Proteomes" id="UP001164746">
    <property type="component" value="Chromosome 9"/>
</dbReference>
<feature type="signal peptide" evidence="3">
    <location>
        <begin position="1"/>
        <end position="24"/>
    </location>
</feature>
<proteinExistence type="predicted"/>
<dbReference type="PANTHER" id="PTHR33562">
    <property type="entry name" value="ATILLA, ISOFORM B-RELATED-RELATED"/>
    <property type="match status" value="1"/>
</dbReference>
<evidence type="ECO:0000313" key="5">
    <source>
        <dbReference type="Proteomes" id="UP001164746"/>
    </source>
</evidence>
<feature type="transmembrane region" description="Helical" evidence="2">
    <location>
        <begin position="81"/>
        <end position="101"/>
    </location>
</feature>
<keyword evidence="2" id="KW-1133">Transmembrane helix</keyword>
<dbReference type="EMBL" id="CP111020">
    <property type="protein sequence ID" value="WAR15377.1"/>
    <property type="molecule type" value="Genomic_DNA"/>
</dbReference>
<keyword evidence="5" id="KW-1185">Reference proteome</keyword>
<evidence type="ECO:0000256" key="1">
    <source>
        <dbReference type="ARBA" id="ARBA00022729"/>
    </source>
</evidence>
<protein>
    <submittedName>
        <fullName evidence="4">Uncharacterized protein</fullName>
    </submittedName>
</protein>
<accession>A0ABY7F1C1</accession>
<gene>
    <name evidence="4" type="ORF">MAR_005482</name>
</gene>
<reference evidence="4" key="1">
    <citation type="submission" date="2022-11" db="EMBL/GenBank/DDBJ databases">
        <title>Centuries of genome instability and evolution in soft-shell clam transmissible cancer (bioRxiv).</title>
        <authorList>
            <person name="Hart S.F.M."/>
            <person name="Yonemitsu M.A."/>
            <person name="Giersch R.M."/>
            <person name="Beal B.F."/>
            <person name="Arriagada G."/>
            <person name="Davis B.W."/>
            <person name="Ostrander E.A."/>
            <person name="Goff S.P."/>
            <person name="Metzger M.J."/>
        </authorList>
    </citation>
    <scope>NUCLEOTIDE SEQUENCE</scope>
    <source>
        <strain evidence="4">MELC-2E11</strain>
        <tissue evidence="4">Siphon/mantle</tissue>
    </source>
</reference>